<dbReference type="SUPFAM" id="SSF56935">
    <property type="entry name" value="Porins"/>
    <property type="match status" value="1"/>
</dbReference>
<keyword evidence="4" id="KW-0732">Signal</keyword>
<evidence type="ECO:0000313" key="6">
    <source>
        <dbReference type="EMBL" id="CUP37955.1"/>
    </source>
</evidence>
<keyword evidence="2" id="KW-0472">Membrane</keyword>
<dbReference type="Gene3D" id="2.170.130.10">
    <property type="entry name" value="TonB-dependent receptor, plug domain"/>
    <property type="match status" value="1"/>
</dbReference>
<dbReference type="InterPro" id="IPR023996">
    <property type="entry name" value="TonB-dep_OMP_SusC/RagA"/>
</dbReference>
<feature type="signal peptide" evidence="4">
    <location>
        <begin position="1"/>
        <end position="31"/>
    </location>
</feature>
<dbReference type="InterPro" id="IPR012910">
    <property type="entry name" value="Plug_dom"/>
</dbReference>
<feature type="chain" id="PRO_5008028467" evidence="4">
    <location>
        <begin position="32"/>
        <end position="977"/>
    </location>
</feature>
<dbReference type="InterPro" id="IPR037066">
    <property type="entry name" value="Plug_dom_sf"/>
</dbReference>
<gene>
    <name evidence="6" type="ORF">ERS852511_01914</name>
</gene>
<protein>
    <submittedName>
        <fullName evidence="6">Outer membrane receptor proteins, mostly Fe transport</fullName>
    </submittedName>
</protein>
<dbReference type="AlphaFoldDB" id="A0A174MVZ8"/>
<feature type="domain" description="TonB-dependent receptor plug" evidence="5">
    <location>
        <begin position="72"/>
        <end position="198"/>
    </location>
</feature>
<sequence length="977" mass="109513">MVIILPNFFLQKPVCRLLAVMGFLGFSGAIASQSSSPANIDSVKTYMKKDSFEKNVGSRFVTNRSIDSFGVSDTVDIKMLQRSQFLSIQQLLKGNVPGVYVQENNGEPGTIQSMLVRGLSSPVFSNKDVSGVQPTVYLNGVPLMLENSYVYDIKQFDINPIGAAANMLAGLDISSIESIEIIKDPLQLAKLGPLAANGAIWITTKDGYYGGENVSIGVSAGMAFAPSSVRMTNGSYEKAFRQRFYDTYSLTPGKQPDYLMDTRDVRYFGKPDWADDYYQSSLLYNVNASIGGGSKKANYVFTLATTKDAGAADNTSYTKYNIGFALNMVPLDGLNVSTIINAAKIDRVRNRNFRDRFAEMEYMVDFSTPLAPAGNLYNDFLISNDLTKDDNYNNLLNGLLALSYTKQRFNATASIKLDYTTNVRRAFWPMALLESVNFVSNYSGYNQRIIGETSASYLLPLADIHKLNIQWNGSITSDLYHYNYTRAYDGDDDMKPTTSTGNFKQYRYVDRLENRWVSTSIALDYKYKNLLNVGLLARYDGNSAIQSDHRWMFTPAASAEWNLKNQFFTGSTALSGLSLRASYARIAKSFQSDRYELGPQYLATSITWSGEPLLSSANGFATITRPYASGWVGYDLKLPYSDKMELALKGSFFDNRIIAEISLYKNYEKNLLTYLPVTQEMGYEYKLASGMDISNQGLELNLSASILKNTPLKWDLSFNASYNKNKLEKLPENQKTTVIGDHKLQVGQSVDAFWVYQNKGIYTNDSEVPVMNGKPLNVNGVPFKAGDPVWTDVDGNNQINDNDRVLTGHAIPPYTGGLTNQFAYKGFDFSFNLFFALGHSALNMRDQQRYDFATLDNIQSLQSIKEIFFWQNTNQRDNYPIYNPQSSVHPYRAEQDLFLEKLSYLKLRNITVGYTLPIKKVGSNIPKSLYFYLTGSNLLSFSNFSAGDPELVNFNGTYDGYSLPIPRSISLGLRFKF</sequence>
<dbReference type="EMBL" id="CZAP01000005">
    <property type="protein sequence ID" value="CUP37955.1"/>
    <property type="molecule type" value="Genomic_DNA"/>
</dbReference>
<evidence type="ECO:0000256" key="4">
    <source>
        <dbReference type="SAM" id="SignalP"/>
    </source>
</evidence>
<dbReference type="Pfam" id="PF07715">
    <property type="entry name" value="Plug"/>
    <property type="match status" value="1"/>
</dbReference>
<dbReference type="GO" id="GO:0009279">
    <property type="term" value="C:cell outer membrane"/>
    <property type="evidence" value="ECO:0007669"/>
    <property type="project" value="UniProtKB-SubCell"/>
</dbReference>
<evidence type="ECO:0000256" key="2">
    <source>
        <dbReference type="ARBA" id="ARBA00023136"/>
    </source>
</evidence>
<dbReference type="Gene3D" id="2.40.170.20">
    <property type="entry name" value="TonB-dependent receptor, beta-barrel domain"/>
    <property type="match status" value="1"/>
</dbReference>
<dbReference type="InterPro" id="IPR036942">
    <property type="entry name" value="Beta-barrel_TonB_sf"/>
</dbReference>
<evidence type="ECO:0000259" key="5">
    <source>
        <dbReference type="Pfam" id="PF07715"/>
    </source>
</evidence>
<keyword evidence="6" id="KW-0675">Receptor</keyword>
<proteinExistence type="predicted"/>
<name>A0A174MVZ8_BACT4</name>
<dbReference type="NCBIfam" id="TIGR04056">
    <property type="entry name" value="OMP_RagA_SusC"/>
    <property type="match status" value="1"/>
</dbReference>
<evidence type="ECO:0000256" key="3">
    <source>
        <dbReference type="ARBA" id="ARBA00023237"/>
    </source>
</evidence>
<evidence type="ECO:0000256" key="1">
    <source>
        <dbReference type="ARBA" id="ARBA00004442"/>
    </source>
</evidence>
<dbReference type="RefSeq" id="WP_055299549.1">
    <property type="nucleotide sequence ID" value="NZ_CZAP01000005.1"/>
</dbReference>
<organism evidence="6 7">
    <name type="scientific">Bacteroides thetaiotaomicron</name>
    <dbReference type="NCBI Taxonomy" id="818"/>
    <lineage>
        <taxon>Bacteria</taxon>
        <taxon>Pseudomonadati</taxon>
        <taxon>Bacteroidota</taxon>
        <taxon>Bacteroidia</taxon>
        <taxon>Bacteroidales</taxon>
        <taxon>Bacteroidaceae</taxon>
        <taxon>Bacteroides</taxon>
    </lineage>
</organism>
<dbReference type="Proteomes" id="UP000095576">
    <property type="component" value="Unassembled WGS sequence"/>
</dbReference>
<accession>A0A174MVZ8</accession>
<evidence type="ECO:0000313" key="7">
    <source>
        <dbReference type="Proteomes" id="UP000095576"/>
    </source>
</evidence>
<comment type="subcellular location">
    <subcellularLocation>
        <location evidence="1">Cell outer membrane</location>
    </subcellularLocation>
</comment>
<reference evidence="6 7" key="1">
    <citation type="submission" date="2015-09" db="EMBL/GenBank/DDBJ databases">
        <authorList>
            <consortium name="Pathogen Informatics"/>
        </authorList>
    </citation>
    <scope>NUCLEOTIDE SEQUENCE [LARGE SCALE GENOMIC DNA]</scope>
    <source>
        <strain evidence="6 7">2789STDY5834899</strain>
    </source>
</reference>
<keyword evidence="3" id="KW-0998">Cell outer membrane</keyword>